<dbReference type="InterPro" id="IPR005361">
    <property type="entry name" value="UPF0158"/>
</dbReference>
<name>F8LBY2_9BACT</name>
<organism evidence="2">
    <name type="scientific">Waddlia chondrophila 2032/99</name>
    <dbReference type="NCBI Taxonomy" id="765953"/>
    <lineage>
        <taxon>Bacteria</taxon>
        <taxon>Pseudomonadati</taxon>
        <taxon>Chlamydiota</taxon>
        <taxon>Chlamydiia</taxon>
        <taxon>Parachlamydiales</taxon>
        <taxon>Waddliaceae</taxon>
        <taxon>Waddlia</taxon>
    </lineage>
</organism>
<feature type="compositionally biased region" description="Basic and acidic residues" evidence="1">
    <location>
        <begin position="340"/>
        <end position="350"/>
    </location>
</feature>
<evidence type="ECO:0000256" key="1">
    <source>
        <dbReference type="SAM" id="MobiDB-lite"/>
    </source>
</evidence>
<dbReference type="AlphaFoldDB" id="F8LBY2"/>
<protein>
    <submittedName>
        <fullName evidence="2">UPF0158 protein CPn_0518/CP_0235/CPj0518/CpB0539</fullName>
    </submittedName>
</protein>
<feature type="region of interest" description="Disordered" evidence="1">
    <location>
        <begin position="340"/>
        <end position="403"/>
    </location>
</feature>
<dbReference type="EMBL" id="FR872644">
    <property type="protein sequence ID" value="CCB90996.1"/>
    <property type="molecule type" value="Genomic_DNA"/>
</dbReference>
<feature type="compositionally biased region" description="Basic and acidic residues" evidence="1">
    <location>
        <begin position="358"/>
        <end position="375"/>
    </location>
</feature>
<sequence>MLAKSKSKNSHPEAQNPLILRAHRLMEAFAKSDDERDFYLDKIEGFIIYVDLDKTQEELDNLESELEKDPERYSPIPKLSFFESKKIMESFVNEKVYDIDTKEKLLDIIQSKEARDNFLEFIYDHHMELEKWQQFYQERSRIRIIEWLRSNSFNFVFEEDLDLSTKAVEKLKEHLFDKKVPKDVEVARKTLMTKAKSYYSNEALNPRPKRGRPPKQQEKVEMEPQVTVDIYTTVPSAVRAFLFTPDITSIADVTFSSRFETGKELLDHLKNGTSPYEMEESMNNINAKLAQLRELSSNWMNDDNEAPTSIKEKDSFVGDSYEGLGDEDKELFLKLEEKKNSIQKKKEEKKTVKKKIQKVPEKKPVKRIIPKEPAAKKTKPTKRPIRKLIRTKPAESQSTKKKK</sequence>
<reference evidence="2" key="1">
    <citation type="submission" date="2011-05" db="EMBL/GenBank/DDBJ databases">
        <title>Unity in variety -- the pan-genome of the Chlamydiae.</title>
        <authorList>
            <person name="Collingro A."/>
            <person name="Tischler P."/>
            <person name="Weinmaier T."/>
            <person name="Penz T."/>
            <person name="Heinz E."/>
            <person name="Brunham R.C."/>
            <person name="Read T.D."/>
            <person name="Bavoil P.M."/>
            <person name="Sachse K."/>
            <person name="Kahane S."/>
            <person name="Friedman M.G."/>
            <person name="Rattei T."/>
            <person name="Myers G.S.A."/>
            <person name="Horn M."/>
        </authorList>
    </citation>
    <scope>NUCLEOTIDE SEQUENCE</scope>
    <source>
        <strain evidence="2">2032/99</strain>
    </source>
</reference>
<proteinExistence type="predicted"/>
<accession>F8LBY2</accession>
<feature type="compositionally biased region" description="Basic residues" evidence="1">
    <location>
        <begin position="376"/>
        <end position="390"/>
    </location>
</feature>
<dbReference type="Pfam" id="PF03682">
    <property type="entry name" value="UPF0158"/>
    <property type="match status" value="1"/>
</dbReference>
<feature type="region of interest" description="Disordered" evidence="1">
    <location>
        <begin position="202"/>
        <end position="222"/>
    </location>
</feature>
<evidence type="ECO:0000313" key="2">
    <source>
        <dbReference type="EMBL" id="CCB90996.1"/>
    </source>
</evidence>
<gene>
    <name evidence="2" type="ORF">WCH_AZ07420</name>
</gene>